<sequence length="323" mass="37218">MGDFNTVLGAHESLGLHSPARSSCEDFRSVIEDCDLIGVRSQCALFNWARGCYPHTRVERRLDRALVSEGCISCWRDISCVALPLRFLDHCLLVIRLSDIENVSPRPFRLKSMWLDHPDFMALVRRIWSSSLVGKPSQMVINKLKRLKNALTTWNCEVFGDLNSKITGKSEELQSIQLQMSNLGFSEKLFLAESRVHHKLDVLFRRYDCFYRDWSRVKWLQDGDRNSSFFHASVRRRQYMNVLSSLSINGVLTDDRLIIRDHIIKFYSNLFSLDPSRVETEFPVVEDVIPSLVTDVENTFLISIPSTDNIHDAVFATLRTISL</sequence>
<comment type="caution">
    <text evidence="1">The sequence shown here is derived from an EMBL/GenBank/DDBJ whole genome shotgun (WGS) entry which is preliminary data.</text>
</comment>
<protein>
    <recommendedName>
        <fullName evidence="3">Endonuclease/exonuclease/phosphatase domain-containing protein</fullName>
    </recommendedName>
</protein>
<dbReference type="AlphaFoldDB" id="A0AAE0AF00"/>
<accession>A0AAE0AF00</accession>
<dbReference type="EMBL" id="JANJYJ010000005">
    <property type="protein sequence ID" value="KAK3212233.1"/>
    <property type="molecule type" value="Genomic_DNA"/>
</dbReference>
<dbReference type="Gene3D" id="3.60.10.10">
    <property type="entry name" value="Endonuclease/exonuclease/phosphatase"/>
    <property type="match status" value="1"/>
</dbReference>
<keyword evidence="2" id="KW-1185">Reference proteome</keyword>
<organism evidence="1 2">
    <name type="scientific">Dipteronia sinensis</name>
    <dbReference type="NCBI Taxonomy" id="43782"/>
    <lineage>
        <taxon>Eukaryota</taxon>
        <taxon>Viridiplantae</taxon>
        <taxon>Streptophyta</taxon>
        <taxon>Embryophyta</taxon>
        <taxon>Tracheophyta</taxon>
        <taxon>Spermatophyta</taxon>
        <taxon>Magnoliopsida</taxon>
        <taxon>eudicotyledons</taxon>
        <taxon>Gunneridae</taxon>
        <taxon>Pentapetalae</taxon>
        <taxon>rosids</taxon>
        <taxon>malvids</taxon>
        <taxon>Sapindales</taxon>
        <taxon>Sapindaceae</taxon>
        <taxon>Hippocastanoideae</taxon>
        <taxon>Acereae</taxon>
        <taxon>Dipteronia</taxon>
    </lineage>
</organism>
<reference evidence="1" key="1">
    <citation type="journal article" date="2023" name="Plant J.">
        <title>Genome sequences and population genomics provide insights into the demographic history, inbreeding, and mutation load of two 'living fossil' tree species of Dipteronia.</title>
        <authorList>
            <person name="Feng Y."/>
            <person name="Comes H.P."/>
            <person name="Chen J."/>
            <person name="Zhu S."/>
            <person name="Lu R."/>
            <person name="Zhang X."/>
            <person name="Li P."/>
            <person name="Qiu J."/>
            <person name="Olsen K.M."/>
            <person name="Qiu Y."/>
        </authorList>
    </citation>
    <scope>NUCLEOTIDE SEQUENCE</scope>
    <source>
        <strain evidence="1">NBL</strain>
    </source>
</reference>
<name>A0AAE0AF00_9ROSI</name>
<dbReference type="PANTHER" id="PTHR33710">
    <property type="entry name" value="BNAC02G09200D PROTEIN"/>
    <property type="match status" value="1"/>
</dbReference>
<evidence type="ECO:0000313" key="1">
    <source>
        <dbReference type="EMBL" id="KAK3212233.1"/>
    </source>
</evidence>
<evidence type="ECO:0008006" key="3">
    <source>
        <dbReference type="Google" id="ProtNLM"/>
    </source>
</evidence>
<evidence type="ECO:0000313" key="2">
    <source>
        <dbReference type="Proteomes" id="UP001281410"/>
    </source>
</evidence>
<dbReference type="SUPFAM" id="SSF56219">
    <property type="entry name" value="DNase I-like"/>
    <property type="match status" value="1"/>
</dbReference>
<dbReference type="PANTHER" id="PTHR33710:SF71">
    <property type="entry name" value="ENDONUCLEASE_EXONUCLEASE_PHOSPHATASE DOMAIN-CONTAINING PROTEIN"/>
    <property type="match status" value="1"/>
</dbReference>
<proteinExistence type="predicted"/>
<dbReference type="InterPro" id="IPR036691">
    <property type="entry name" value="Endo/exonu/phosph_ase_sf"/>
</dbReference>
<gene>
    <name evidence="1" type="ORF">Dsin_016939</name>
</gene>
<dbReference type="Proteomes" id="UP001281410">
    <property type="component" value="Unassembled WGS sequence"/>
</dbReference>